<keyword evidence="2" id="KW-0732">Signal</keyword>
<gene>
    <name evidence="3" type="ORF">SAMN05443245_3614</name>
</gene>
<dbReference type="EMBL" id="FNKP01000002">
    <property type="protein sequence ID" value="SDR21510.1"/>
    <property type="molecule type" value="Genomic_DNA"/>
</dbReference>
<evidence type="ECO:0000313" key="4">
    <source>
        <dbReference type="Proteomes" id="UP000183487"/>
    </source>
</evidence>
<reference evidence="4" key="1">
    <citation type="submission" date="2016-10" db="EMBL/GenBank/DDBJ databases">
        <authorList>
            <person name="Varghese N."/>
        </authorList>
    </citation>
    <scope>NUCLEOTIDE SEQUENCE [LARGE SCALE GENOMIC DNA]</scope>
    <source>
        <strain evidence="4">GAS106B</strain>
    </source>
</reference>
<sequence length="92" mass="9331">MSARNVAIGLLVVGAAMLSSSGEAASCKKAGTFCAQKTAATKPAIGKSPSSSQRGSGIVKLNNPVPGHPSKSQPQIDHGRERDSISPQFRGG</sequence>
<feature type="chain" id="PRO_5010227193" evidence="2">
    <location>
        <begin position="25"/>
        <end position="92"/>
    </location>
</feature>
<evidence type="ECO:0000256" key="2">
    <source>
        <dbReference type="SAM" id="SignalP"/>
    </source>
</evidence>
<dbReference type="Proteomes" id="UP000183487">
    <property type="component" value="Unassembled WGS sequence"/>
</dbReference>
<proteinExistence type="predicted"/>
<feature type="region of interest" description="Disordered" evidence="1">
    <location>
        <begin position="39"/>
        <end position="92"/>
    </location>
</feature>
<evidence type="ECO:0000313" key="3">
    <source>
        <dbReference type="EMBL" id="SDR21510.1"/>
    </source>
</evidence>
<dbReference type="RefSeq" id="WP_143026310.1">
    <property type="nucleotide sequence ID" value="NZ_FNKP01000002.1"/>
</dbReference>
<keyword evidence="4" id="KW-1185">Reference proteome</keyword>
<name>A0A1H1H7X0_9BURK</name>
<protein>
    <submittedName>
        <fullName evidence="3">Uncharacterized protein</fullName>
    </submittedName>
</protein>
<feature type="signal peptide" evidence="2">
    <location>
        <begin position="1"/>
        <end position="24"/>
    </location>
</feature>
<accession>A0A1H1H7X0</accession>
<organism evidence="3 4">
    <name type="scientific">Paraburkholderia fungorum</name>
    <dbReference type="NCBI Taxonomy" id="134537"/>
    <lineage>
        <taxon>Bacteria</taxon>
        <taxon>Pseudomonadati</taxon>
        <taxon>Pseudomonadota</taxon>
        <taxon>Betaproteobacteria</taxon>
        <taxon>Burkholderiales</taxon>
        <taxon>Burkholderiaceae</taxon>
        <taxon>Paraburkholderia</taxon>
    </lineage>
</organism>
<dbReference type="AlphaFoldDB" id="A0A1H1H7X0"/>
<evidence type="ECO:0000256" key="1">
    <source>
        <dbReference type="SAM" id="MobiDB-lite"/>
    </source>
</evidence>